<keyword evidence="2" id="KW-0472">Membrane</keyword>
<comment type="caution">
    <text evidence="3">The sequence shown here is derived from an EMBL/GenBank/DDBJ whole genome shotgun (WGS) entry which is preliminary data.</text>
</comment>
<feature type="region of interest" description="Disordered" evidence="1">
    <location>
        <begin position="70"/>
        <end position="98"/>
    </location>
</feature>
<feature type="region of interest" description="Disordered" evidence="1">
    <location>
        <begin position="111"/>
        <end position="167"/>
    </location>
</feature>
<proteinExistence type="predicted"/>
<sequence>MGVDITTYRVRIGGFVGRWNRACVGSQDNPECKDNPICITNWYKNTLSFRGVIFSALLIRLLLLMGGIEQNPGPKSKSHDEATGNKETHEEQKSKSITHRIKSWFGMKPVKKEEKHVKSKTEKLFGSKKSKTPKKITEDEELLDEKAVSSQVSEQDEPKADNCHNGKTTTVQKSEYTVIGNNAVFIINKETKQNDLDNTDETKLEENFRENLRLSIQSWICNASFVQDCPTYLLDLIIKVESSTENSQFWKRCLADCEPLDRFFQKLLDNKTLLETTLPVVKYYLESLIPEYSLNISRTAQSISYWLQSTRVHHKRRSLLTIRPMESIADFVEQIRKFLVDMETKTISQGSSSDLDAYITSEMALAVYRLFQKLEWSSKYYEITFMQIMLLPLSYRKSSRNFEVQVEYSKLQQFFENTERQMELYLQVSNSDEKLQALLVDRLITEIKSIDQSSQV</sequence>
<accession>A0ABQ9DYG3</accession>
<name>A0ABQ9DYG3_TEGGR</name>
<evidence type="ECO:0000256" key="1">
    <source>
        <dbReference type="SAM" id="MobiDB-lite"/>
    </source>
</evidence>
<keyword evidence="4" id="KW-1185">Reference proteome</keyword>
<keyword evidence="2" id="KW-1133">Transmembrane helix</keyword>
<protein>
    <submittedName>
        <fullName evidence="3">Uncharacterized protein</fullName>
    </submittedName>
</protein>
<organism evidence="3 4">
    <name type="scientific">Tegillarca granosa</name>
    <name type="common">Malaysian cockle</name>
    <name type="synonym">Anadara granosa</name>
    <dbReference type="NCBI Taxonomy" id="220873"/>
    <lineage>
        <taxon>Eukaryota</taxon>
        <taxon>Metazoa</taxon>
        <taxon>Spiralia</taxon>
        <taxon>Lophotrochozoa</taxon>
        <taxon>Mollusca</taxon>
        <taxon>Bivalvia</taxon>
        <taxon>Autobranchia</taxon>
        <taxon>Pteriomorphia</taxon>
        <taxon>Arcoida</taxon>
        <taxon>Arcoidea</taxon>
        <taxon>Arcidae</taxon>
        <taxon>Tegillarca</taxon>
    </lineage>
</organism>
<dbReference type="EMBL" id="JARBDR010000923">
    <property type="protein sequence ID" value="KAJ8297935.1"/>
    <property type="molecule type" value="Genomic_DNA"/>
</dbReference>
<feature type="compositionally biased region" description="Basic and acidic residues" evidence="1">
    <location>
        <begin position="77"/>
        <end position="94"/>
    </location>
</feature>
<evidence type="ECO:0000313" key="4">
    <source>
        <dbReference type="Proteomes" id="UP001217089"/>
    </source>
</evidence>
<feature type="transmembrane region" description="Helical" evidence="2">
    <location>
        <begin position="47"/>
        <end position="68"/>
    </location>
</feature>
<evidence type="ECO:0000313" key="3">
    <source>
        <dbReference type="EMBL" id="KAJ8297935.1"/>
    </source>
</evidence>
<keyword evidence="2" id="KW-0812">Transmembrane</keyword>
<evidence type="ECO:0000256" key="2">
    <source>
        <dbReference type="SAM" id="Phobius"/>
    </source>
</evidence>
<dbReference type="Proteomes" id="UP001217089">
    <property type="component" value="Unassembled WGS sequence"/>
</dbReference>
<gene>
    <name evidence="3" type="ORF">KUTeg_024466</name>
</gene>
<reference evidence="3 4" key="1">
    <citation type="submission" date="2022-12" db="EMBL/GenBank/DDBJ databases">
        <title>Chromosome-level genome of Tegillarca granosa.</title>
        <authorList>
            <person name="Kim J."/>
        </authorList>
    </citation>
    <scope>NUCLEOTIDE SEQUENCE [LARGE SCALE GENOMIC DNA]</scope>
    <source>
        <strain evidence="3">Teg-2019</strain>
        <tissue evidence="3">Adductor muscle</tissue>
    </source>
</reference>
<feature type="compositionally biased region" description="Basic and acidic residues" evidence="1">
    <location>
        <begin position="111"/>
        <end position="125"/>
    </location>
</feature>